<comment type="subcellular location">
    <subcellularLocation>
        <location evidence="1">Nucleus</location>
    </subcellularLocation>
</comment>
<keyword evidence="7" id="KW-0539">Nucleus</keyword>
<dbReference type="EMBL" id="JAAARO010000010">
    <property type="protein sequence ID" value="KAF5741083.1"/>
    <property type="molecule type" value="Genomic_DNA"/>
</dbReference>
<evidence type="ECO:0000313" key="11">
    <source>
        <dbReference type="Proteomes" id="UP000593562"/>
    </source>
</evidence>
<dbReference type="InParanoid" id="A0A7J7D437"/>
<dbReference type="FunCoup" id="A0A7J7D437">
    <property type="interactions" value="64"/>
</dbReference>
<keyword evidence="2" id="KW-0936">Ethylene signaling pathway</keyword>
<accession>A0A7J7D437</accession>
<sequence>MEAEKHVMSTLELIRQHLLGDLSPVAASSSTNFSGISQSSSNSSSDSPITVPDWFFDSVLDFCTDTVPDPSKFQSKPEIVDLTTPKPELSHDFFEFETKPKMFSEALDFCSQSSNNSFEFESEPGVSLNYSRRKPSLKISLPNVTQTQWIRFTNPNQPQVDVDPEVSLQRNSNAVVVKEERHYRGVRQRPWGKYAAEIRDPRRRGSRLWLGTFDTAIDAAKAYDRAAFNLRGSKAILNFPLEVGKCEARALNTNDDRKRRREGDSDMDGREVKAVKLEGSVAPLTPSSWSAANWDIFNLPPLSPFSPHPPLGFTQLMVQ</sequence>
<keyword evidence="5" id="KW-0010">Activator</keyword>
<dbReference type="Pfam" id="PF00847">
    <property type="entry name" value="AP2"/>
    <property type="match status" value="1"/>
</dbReference>
<dbReference type="GO" id="GO:0000976">
    <property type="term" value="F:transcription cis-regulatory region binding"/>
    <property type="evidence" value="ECO:0007669"/>
    <property type="project" value="UniProtKB-ARBA"/>
</dbReference>
<evidence type="ECO:0000256" key="8">
    <source>
        <dbReference type="ARBA" id="ARBA00024343"/>
    </source>
</evidence>
<comment type="similarity">
    <text evidence="8">Belongs to the AP2/ERF transcription factor family. ERF subfamily.</text>
</comment>
<dbReference type="InterPro" id="IPR044808">
    <property type="entry name" value="ERF_plant"/>
</dbReference>
<dbReference type="SMART" id="SM00380">
    <property type="entry name" value="AP2"/>
    <property type="match status" value="1"/>
</dbReference>
<evidence type="ECO:0000313" key="10">
    <source>
        <dbReference type="EMBL" id="KAF5741083.1"/>
    </source>
</evidence>
<dbReference type="InterPro" id="IPR036955">
    <property type="entry name" value="AP2/ERF_dom_sf"/>
</dbReference>
<dbReference type="Gene3D" id="3.30.730.10">
    <property type="entry name" value="AP2/ERF domain"/>
    <property type="match status" value="1"/>
</dbReference>
<evidence type="ECO:0000256" key="7">
    <source>
        <dbReference type="ARBA" id="ARBA00023242"/>
    </source>
</evidence>
<dbReference type="PANTHER" id="PTHR31190">
    <property type="entry name" value="DNA-BINDING DOMAIN"/>
    <property type="match status" value="1"/>
</dbReference>
<comment type="caution">
    <text evidence="10">The sequence shown here is derived from an EMBL/GenBank/DDBJ whole genome shotgun (WGS) entry which is preliminary data.</text>
</comment>
<dbReference type="PRINTS" id="PR00367">
    <property type="entry name" value="ETHRSPELEMNT"/>
</dbReference>
<feature type="domain" description="AP2/ERF" evidence="9">
    <location>
        <begin position="182"/>
        <end position="240"/>
    </location>
</feature>
<evidence type="ECO:0000256" key="1">
    <source>
        <dbReference type="ARBA" id="ARBA00004123"/>
    </source>
</evidence>
<dbReference type="PANTHER" id="PTHR31190:SF499">
    <property type="entry name" value="ETHYLENE-RESPONSIVE TRANSCRIPTION FACTOR ERF105"/>
    <property type="match status" value="1"/>
</dbReference>
<evidence type="ECO:0000256" key="5">
    <source>
        <dbReference type="ARBA" id="ARBA00023159"/>
    </source>
</evidence>
<proteinExistence type="inferred from homology"/>
<reference evidence="10 11" key="1">
    <citation type="journal article" date="2020" name="Nat. Commun.">
        <title>Genome of Tripterygium wilfordii and identification of cytochrome P450 involved in triptolide biosynthesis.</title>
        <authorList>
            <person name="Tu L."/>
            <person name="Su P."/>
            <person name="Zhang Z."/>
            <person name="Gao L."/>
            <person name="Wang J."/>
            <person name="Hu T."/>
            <person name="Zhou J."/>
            <person name="Zhang Y."/>
            <person name="Zhao Y."/>
            <person name="Liu Y."/>
            <person name="Song Y."/>
            <person name="Tong Y."/>
            <person name="Lu Y."/>
            <person name="Yang J."/>
            <person name="Xu C."/>
            <person name="Jia M."/>
            <person name="Peters R.J."/>
            <person name="Huang L."/>
            <person name="Gao W."/>
        </authorList>
    </citation>
    <scope>NUCLEOTIDE SEQUENCE [LARGE SCALE GENOMIC DNA]</scope>
    <source>
        <strain evidence="11">cv. XIE 37</strain>
        <tissue evidence="10">Leaf</tissue>
    </source>
</reference>
<keyword evidence="3" id="KW-0805">Transcription regulation</keyword>
<evidence type="ECO:0000256" key="2">
    <source>
        <dbReference type="ARBA" id="ARBA00022745"/>
    </source>
</evidence>
<keyword evidence="11" id="KW-1185">Reference proteome</keyword>
<dbReference type="PROSITE" id="PS51032">
    <property type="entry name" value="AP2_ERF"/>
    <property type="match status" value="1"/>
</dbReference>
<dbReference type="InterPro" id="IPR001471">
    <property type="entry name" value="AP2/ERF_dom"/>
</dbReference>
<protein>
    <submittedName>
        <fullName evidence="10">Ethylene-responsive transcription factor 5-like</fullName>
    </submittedName>
</protein>
<dbReference type="GO" id="GO:0003700">
    <property type="term" value="F:DNA-binding transcription factor activity"/>
    <property type="evidence" value="ECO:0007669"/>
    <property type="project" value="InterPro"/>
</dbReference>
<dbReference type="SUPFAM" id="SSF54171">
    <property type="entry name" value="DNA-binding domain"/>
    <property type="match status" value="1"/>
</dbReference>
<organism evidence="10 11">
    <name type="scientific">Tripterygium wilfordii</name>
    <name type="common">Thunder God vine</name>
    <dbReference type="NCBI Taxonomy" id="458696"/>
    <lineage>
        <taxon>Eukaryota</taxon>
        <taxon>Viridiplantae</taxon>
        <taxon>Streptophyta</taxon>
        <taxon>Embryophyta</taxon>
        <taxon>Tracheophyta</taxon>
        <taxon>Spermatophyta</taxon>
        <taxon>Magnoliopsida</taxon>
        <taxon>eudicotyledons</taxon>
        <taxon>Gunneridae</taxon>
        <taxon>Pentapetalae</taxon>
        <taxon>rosids</taxon>
        <taxon>fabids</taxon>
        <taxon>Celastrales</taxon>
        <taxon>Celastraceae</taxon>
        <taxon>Tripterygium</taxon>
    </lineage>
</organism>
<dbReference type="InterPro" id="IPR016177">
    <property type="entry name" value="DNA-bd_dom_sf"/>
</dbReference>
<dbReference type="AlphaFoldDB" id="A0A7J7D437"/>
<evidence type="ECO:0000256" key="4">
    <source>
        <dbReference type="ARBA" id="ARBA00023125"/>
    </source>
</evidence>
<name>A0A7J7D437_TRIWF</name>
<gene>
    <name evidence="10" type="ORF">HS088_TW10G00078</name>
</gene>
<evidence type="ECO:0000256" key="3">
    <source>
        <dbReference type="ARBA" id="ARBA00023015"/>
    </source>
</evidence>
<evidence type="ECO:0000256" key="6">
    <source>
        <dbReference type="ARBA" id="ARBA00023163"/>
    </source>
</evidence>
<dbReference type="GO" id="GO:0005634">
    <property type="term" value="C:nucleus"/>
    <property type="evidence" value="ECO:0007669"/>
    <property type="project" value="UniProtKB-SubCell"/>
</dbReference>
<keyword evidence="6" id="KW-0804">Transcription</keyword>
<evidence type="ECO:0000259" key="9">
    <source>
        <dbReference type="PROSITE" id="PS51032"/>
    </source>
</evidence>
<dbReference type="Proteomes" id="UP000593562">
    <property type="component" value="Unassembled WGS sequence"/>
</dbReference>
<dbReference type="GO" id="GO:0006950">
    <property type="term" value="P:response to stress"/>
    <property type="evidence" value="ECO:0007669"/>
    <property type="project" value="UniProtKB-ARBA"/>
</dbReference>
<keyword evidence="4" id="KW-0238">DNA-binding</keyword>
<dbReference type="FunFam" id="3.30.730.10:FF:000001">
    <property type="entry name" value="Ethylene-responsive transcription factor 2"/>
    <property type="match status" value="1"/>
</dbReference>
<dbReference type="OrthoDB" id="674504at2759"/>
<dbReference type="GO" id="GO:0009873">
    <property type="term" value="P:ethylene-activated signaling pathway"/>
    <property type="evidence" value="ECO:0007669"/>
    <property type="project" value="UniProtKB-KW"/>
</dbReference>
<dbReference type="CDD" id="cd00018">
    <property type="entry name" value="AP2"/>
    <property type="match status" value="1"/>
</dbReference>